<dbReference type="Proteomes" id="UP000619536">
    <property type="component" value="Unassembled WGS sequence"/>
</dbReference>
<evidence type="ECO:0000313" key="3">
    <source>
        <dbReference type="EMBL" id="GGI14993.1"/>
    </source>
</evidence>
<dbReference type="AlphaFoldDB" id="A0A8J3AK49"/>
<comment type="similarity">
    <text evidence="1">To bacterial alkanal monooxygenase alpha and beta chains.</text>
</comment>
<gene>
    <name evidence="3" type="ORF">GCM10007377_13690</name>
</gene>
<reference evidence="3" key="2">
    <citation type="submission" date="2020-09" db="EMBL/GenBank/DDBJ databases">
        <authorList>
            <person name="Sun Q."/>
            <person name="Sedlacek I."/>
        </authorList>
    </citation>
    <scope>NUCLEOTIDE SEQUENCE</scope>
    <source>
        <strain evidence="3">CCM 8606</strain>
    </source>
</reference>
<dbReference type="InterPro" id="IPR011251">
    <property type="entry name" value="Luciferase-like_dom"/>
</dbReference>
<dbReference type="InterPro" id="IPR050766">
    <property type="entry name" value="Bact_Lucif_Oxidored"/>
</dbReference>
<evidence type="ECO:0000313" key="4">
    <source>
        <dbReference type="Proteomes" id="UP000619536"/>
    </source>
</evidence>
<dbReference type="Gene3D" id="3.20.20.30">
    <property type="entry name" value="Luciferase-like domain"/>
    <property type="match status" value="1"/>
</dbReference>
<proteinExistence type="predicted"/>
<feature type="domain" description="Luciferase-like" evidence="2">
    <location>
        <begin position="1"/>
        <end position="316"/>
    </location>
</feature>
<evidence type="ECO:0000259" key="2">
    <source>
        <dbReference type="Pfam" id="PF00296"/>
    </source>
</evidence>
<dbReference type="InterPro" id="IPR036661">
    <property type="entry name" value="Luciferase-like_sf"/>
</dbReference>
<reference evidence="3" key="1">
    <citation type="journal article" date="2014" name="Int. J. Syst. Evol. Microbiol.">
        <title>Complete genome sequence of Corynebacterium casei LMG S-19264T (=DSM 44701T), isolated from a smear-ripened cheese.</title>
        <authorList>
            <consortium name="US DOE Joint Genome Institute (JGI-PGF)"/>
            <person name="Walter F."/>
            <person name="Albersmeier A."/>
            <person name="Kalinowski J."/>
            <person name="Ruckert C."/>
        </authorList>
    </citation>
    <scope>NUCLEOTIDE SEQUENCE</scope>
    <source>
        <strain evidence="3">CCM 8606</strain>
    </source>
</reference>
<sequence>MKVSVLNLVPVRQGSDYREAIAQMERLAQHIEQQGYERYWIAEHHNMENIASSATQLLIERALSVTERLRVGSGGVMLPNHSPYVVAEQYGILDVLYPGRVDLGLGRAPGTDQTTAQALRRGNAGREFHFAEEIQELQAYFQGSAPVTAVPAQDRNVPLYVLGSSTDSAFLAARLGLPYAFASHFAPDMLEDAVRIYRSEFRPSAALDKPYVIVGANAVLASTDQDAERLLTSQVRQFLGIVSGERIPLSPPVDTLQDVWNEHFERRTQAHAVHFGPMHIDSDYVIGRERRMVEHMMQVTLCGSVETALSQLDTLYDRVGGFDELIATSYIYDEQAQLDSYTLLAQAVSAFNAQ</sequence>
<name>A0A8J3AK49_9BIFI</name>
<accession>A0A8J3AK49</accession>
<evidence type="ECO:0000256" key="1">
    <source>
        <dbReference type="ARBA" id="ARBA00007789"/>
    </source>
</evidence>
<comment type="caution">
    <text evidence="3">The sequence shown here is derived from an EMBL/GenBank/DDBJ whole genome shotgun (WGS) entry which is preliminary data.</text>
</comment>
<dbReference type="RefSeq" id="WP_188355539.1">
    <property type="nucleotide sequence ID" value="NZ_BMDH01000004.1"/>
</dbReference>
<protein>
    <recommendedName>
        <fullName evidence="2">Luciferase-like domain-containing protein</fullName>
    </recommendedName>
</protein>
<dbReference type="EMBL" id="BMDH01000004">
    <property type="protein sequence ID" value="GGI14993.1"/>
    <property type="molecule type" value="Genomic_DNA"/>
</dbReference>
<dbReference type="PANTHER" id="PTHR30137">
    <property type="entry name" value="LUCIFERASE-LIKE MONOOXYGENASE"/>
    <property type="match status" value="1"/>
</dbReference>
<dbReference type="GO" id="GO:0005829">
    <property type="term" value="C:cytosol"/>
    <property type="evidence" value="ECO:0007669"/>
    <property type="project" value="TreeGrafter"/>
</dbReference>
<dbReference type="InterPro" id="IPR019949">
    <property type="entry name" value="CmoO-like"/>
</dbReference>
<keyword evidence="4" id="KW-1185">Reference proteome</keyword>
<dbReference type="SUPFAM" id="SSF51679">
    <property type="entry name" value="Bacterial luciferase-like"/>
    <property type="match status" value="1"/>
</dbReference>
<dbReference type="Pfam" id="PF00296">
    <property type="entry name" value="Bac_luciferase"/>
    <property type="match status" value="1"/>
</dbReference>
<dbReference type="PANTHER" id="PTHR30137:SF6">
    <property type="entry name" value="LUCIFERASE-LIKE MONOOXYGENASE"/>
    <property type="match status" value="1"/>
</dbReference>
<dbReference type="GO" id="GO:0016705">
    <property type="term" value="F:oxidoreductase activity, acting on paired donors, with incorporation or reduction of molecular oxygen"/>
    <property type="evidence" value="ECO:0007669"/>
    <property type="project" value="InterPro"/>
</dbReference>
<dbReference type="NCBIfam" id="TIGR03558">
    <property type="entry name" value="oxido_grp_1"/>
    <property type="match status" value="1"/>
</dbReference>
<organism evidence="3 4">
    <name type="scientific">Galliscardovia ingluviei</name>
    <dbReference type="NCBI Taxonomy" id="1769422"/>
    <lineage>
        <taxon>Bacteria</taxon>
        <taxon>Bacillati</taxon>
        <taxon>Actinomycetota</taxon>
        <taxon>Actinomycetes</taxon>
        <taxon>Bifidobacteriales</taxon>
        <taxon>Bifidobacteriaceae</taxon>
        <taxon>Galliscardovia</taxon>
    </lineage>
</organism>